<feature type="transmembrane region" description="Helical" evidence="1">
    <location>
        <begin position="21"/>
        <end position="41"/>
    </location>
</feature>
<keyword evidence="1" id="KW-1133">Transmembrane helix</keyword>
<organism evidence="2 3">
    <name type="scientific">Amycolatopsis regifaucium</name>
    <dbReference type="NCBI Taxonomy" id="546365"/>
    <lineage>
        <taxon>Bacteria</taxon>
        <taxon>Bacillati</taxon>
        <taxon>Actinomycetota</taxon>
        <taxon>Actinomycetes</taxon>
        <taxon>Pseudonocardiales</taxon>
        <taxon>Pseudonocardiaceae</taxon>
        <taxon>Amycolatopsis</taxon>
    </lineage>
</organism>
<sequence>MMLKAVSPPPGGGAVPAAVRLTWPEAFVITLAVGLTIYLNMHDHTPIVGAAGIAAGVMVVFVAVIAIPRGIGEIGKNLRFLRSAADELARLHHEQEDRR</sequence>
<reference evidence="2 3" key="1">
    <citation type="submission" date="2015-12" db="EMBL/GenBank/DDBJ databases">
        <title>Amycolatopsis regifaucium genome sequencing and assembly.</title>
        <authorList>
            <person name="Mayilraj S."/>
        </authorList>
    </citation>
    <scope>NUCLEOTIDE SEQUENCE [LARGE SCALE GENOMIC DNA]</scope>
    <source>
        <strain evidence="2 3">GY080</strain>
    </source>
</reference>
<gene>
    <name evidence="2" type="ORF">AVL48_26240</name>
</gene>
<accession>A0A154MQG3</accession>
<comment type="caution">
    <text evidence="2">The sequence shown here is derived from an EMBL/GenBank/DDBJ whole genome shotgun (WGS) entry which is preliminary data.</text>
</comment>
<evidence type="ECO:0000313" key="3">
    <source>
        <dbReference type="Proteomes" id="UP000076321"/>
    </source>
</evidence>
<proteinExistence type="predicted"/>
<dbReference type="AlphaFoldDB" id="A0A154MQG3"/>
<dbReference type="Proteomes" id="UP000076321">
    <property type="component" value="Unassembled WGS sequence"/>
</dbReference>
<keyword evidence="1" id="KW-0812">Transmembrane</keyword>
<evidence type="ECO:0000313" key="2">
    <source>
        <dbReference type="EMBL" id="KZB86544.1"/>
    </source>
</evidence>
<name>A0A154MQG3_9PSEU</name>
<evidence type="ECO:0000256" key="1">
    <source>
        <dbReference type="SAM" id="Phobius"/>
    </source>
</evidence>
<dbReference type="EMBL" id="LQCI01000007">
    <property type="protein sequence ID" value="KZB86544.1"/>
    <property type="molecule type" value="Genomic_DNA"/>
</dbReference>
<protein>
    <submittedName>
        <fullName evidence="2">Uncharacterized protein</fullName>
    </submittedName>
</protein>
<keyword evidence="1" id="KW-0472">Membrane</keyword>
<feature type="transmembrane region" description="Helical" evidence="1">
    <location>
        <begin position="47"/>
        <end position="67"/>
    </location>
</feature>